<gene>
    <name evidence="2" type="ORF">SAMN05444388_109163</name>
</gene>
<sequence length="273" mass="32103">MTIYIYILTFILIFAKIVVPVYLLIRLFFIVKPLFVHLYFEEEFRYYVGINKSRLLILVLIFLLSFLLGVFLGKEVLSSSETYKILLNLFLLVLTQFILFCMFEIKTPKSIFKIVKDCFENPKEIFKQKEVVFEESNVTGSINQTGVNFKDAVNLTNGDIIKQIHRREFDLVIEKYINIFRDNSSIENLYKLCNGIEIKEDSISINIDNKRNSKQNIVEILTSLFNIQKNWNSQIKDKTNTKIIDFLNKYITINDGNKTLHINDFTRLFVKSV</sequence>
<feature type="transmembrane region" description="Helical" evidence="1">
    <location>
        <begin position="55"/>
        <end position="73"/>
    </location>
</feature>
<dbReference type="RefSeq" id="WP_073410404.1">
    <property type="nucleotide sequence ID" value="NZ_FQWH01000009.1"/>
</dbReference>
<feature type="transmembrane region" description="Helical" evidence="1">
    <location>
        <begin position="85"/>
        <end position="103"/>
    </location>
</feature>
<organism evidence="2 3">
    <name type="scientific">Flavobacterium johnsoniae</name>
    <name type="common">Cytophaga johnsonae</name>
    <dbReference type="NCBI Taxonomy" id="986"/>
    <lineage>
        <taxon>Bacteria</taxon>
        <taxon>Pseudomonadati</taxon>
        <taxon>Bacteroidota</taxon>
        <taxon>Flavobacteriia</taxon>
        <taxon>Flavobacteriales</taxon>
        <taxon>Flavobacteriaceae</taxon>
        <taxon>Flavobacterium</taxon>
    </lineage>
</organism>
<feature type="transmembrane region" description="Helical" evidence="1">
    <location>
        <begin position="6"/>
        <end position="25"/>
    </location>
</feature>
<reference evidence="2 3" key="1">
    <citation type="submission" date="2016-11" db="EMBL/GenBank/DDBJ databases">
        <authorList>
            <person name="Jaros S."/>
            <person name="Januszkiewicz K."/>
            <person name="Wedrychowicz H."/>
        </authorList>
    </citation>
    <scope>NUCLEOTIDE SEQUENCE [LARGE SCALE GENOMIC DNA]</scope>
    <source>
        <strain evidence="2 3">DSM 6792</strain>
    </source>
</reference>
<protein>
    <submittedName>
        <fullName evidence="2">Uncharacterized protein</fullName>
    </submittedName>
</protein>
<name>A0A1M5S8Q1_FLAJO</name>
<evidence type="ECO:0000313" key="2">
    <source>
        <dbReference type="EMBL" id="SHH34864.1"/>
    </source>
</evidence>
<evidence type="ECO:0000313" key="3">
    <source>
        <dbReference type="Proteomes" id="UP000184112"/>
    </source>
</evidence>
<accession>A0A1M5S8Q1</accession>
<keyword evidence="1" id="KW-1133">Transmembrane helix</keyword>
<dbReference type="AlphaFoldDB" id="A0A1M5S8Q1"/>
<keyword evidence="1" id="KW-0472">Membrane</keyword>
<proteinExistence type="predicted"/>
<keyword evidence="1" id="KW-0812">Transmembrane</keyword>
<dbReference type="EMBL" id="FQWH01000009">
    <property type="protein sequence ID" value="SHH34864.1"/>
    <property type="molecule type" value="Genomic_DNA"/>
</dbReference>
<evidence type="ECO:0000256" key="1">
    <source>
        <dbReference type="SAM" id="Phobius"/>
    </source>
</evidence>
<dbReference type="Proteomes" id="UP000184112">
    <property type="component" value="Unassembled WGS sequence"/>
</dbReference>